<dbReference type="InterPro" id="IPR051540">
    <property type="entry name" value="S-2-haloacid_dehalogenase"/>
</dbReference>
<accession>A0A8J8MQU9</accession>
<evidence type="ECO:0000313" key="3">
    <source>
        <dbReference type="Proteomes" id="UP000679284"/>
    </source>
</evidence>
<dbReference type="PANTHER" id="PTHR43316:SF8">
    <property type="entry name" value="HAD FAMILY HYDROLASE"/>
    <property type="match status" value="1"/>
</dbReference>
<keyword evidence="3" id="KW-1185">Reference proteome</keyword>
<dbReference type="AlphaFoldDB" id="A0A8J8MQU9"/>
<dbReference type="Pfam" id="PF00702">
    <property type="entry name" value="Hydrolase"/>
    <property type="match status" value="1"/>
</dbReference>
<dbReference type="Gene3D" id="1.10.150.240">
    <property type="entry name" value="Putative phosphatase, domain 2"/>
    <property type="match status" value="1"/>
</dbReference>
<dbReference type="EMBL" id="CP047289">
    <property type="protein sequence ID" value="QUS34839.1"/>
    <property type="molecule type" value="Genomic_DNA"/>
</dbReference>
<dbReference type="InterPro" id="IPR036412">
    <property type="entry name" value="HAD-like_sf"/>
</dbReference>
<dbReference type="PANTHER" id="PTHR43316">
    <property type="entry name" value="HYDROLASE, HALOACID DELAHOGENASE-RELATED"/>
    <property type="match status" value="1"/>
</dbReference>
<organism evidence="2 3">
    <name type="scientific">Falsirhodobacter algicola</name>
    <dbReference type="NCBI Taxonomy" id="2692330"/>
    <lineage>
        <taxon>Bacteria</taxon>
        <taxon>Pseudomonadati</taxon>
        <taxon>Pseudomonadota</taxon>
        <taxon>Alphaproteobacteria</taxon>
        <taxon>Rhodobacterales</taxon>
        <taxon>Paracoccaceae</taxon>
        <taxon>Falsirhodobacter</taxon>
    </lineage>
</organism>
<name>A0A8J8MQU9_9RHOB</name>
<dbReference type="SFLD" id="SFLDG01129">
    <property type="entry name" value="C1.5:_HAD__Beta-PGM__Phosphata"/>
    <property type="match status" value="1"/>
</dbReference>
<keyword evidence="1 2" id="KW-0378">Hydrolase</keyword>
<evidence type="ECO:0000313" key="2">
    <source>
        <dbReference type="EMBL" id="QUS34839.1"/>
    </source>
</evidence>
<dbReference type="SFLD" id="SFLDS00003">
    <property type="entry name" value="Haloacid_Dehalogenase"/>
    <property type="match status" value="1"/>
</dbReference>
<proteinExistence type="predicted"/>
<dbReference type="InterPro" id="IPR023214">
    <property type="entry name" value="HAD_sf"/>
</dbReference>
<dbReference type="InterPro" id="IPR023198">
    <property type="entry name" value="PGP-like_dom2"/>
</dbReference>
<gene>
    <name evidence="2" type="ORF">GR316_00285</name>
</gene>
<dbReference type="Proteomes" id="UP000679284">
    <property type="component" value="Chromosome"/>
</dbReference>
<protein>
    <submittedName>
        <fullName evidence="2">HAD family hydrolase</fullName>
    </submittedName>
</protein>
<dbReference type="GO" id="GO:0016787">
    <property type="term" value="F:hydrolase activity"/>
    <property type="evidence" value="ECO:0007669"/>
    <property type="project" value="UniProtKB-KW"/>
</dbReference>
<evidence type="ECO:0000256" key="1">
    <source>
        <dbReference type="ARBA" id="ARBA00022801"/>
    </source>
</evidence>
<dbReference type="Gene3D" id="3.40.50.1000">
    <property type="entry name" value="HAD superfamily/HAD-like"/>
    <property type="match status" value="1"/>
</dbReference>
<reference evidence="2" key="1">
    <citation type="submission" date="2020-01" db="EMBL/GenBank/DDBJ databases">
        <authorList>
            <person name="Yang Y."/>
            <person name="Kwon Y.M."/>
        </authorList>
    </citation>
    <scope>NUCLEOTIDE SEQUENCE</scope>
    <source>
        <strain evidence="2">PG104</strain>
    </source>
</reference>
<dbReference type="KEGG" id="fap:GR316_00285"/>
<dbReference type="SUPFAM" id="SSF56784">
    <property type="entry name" value="HAD-like"/>
    <property type="match status" value="1"/>
</dbReference>
<sequence>MESTISAIGGLGVFHGWEQARYITSLRRLERGEAVLTAIGFDADDTLWHNETFFRLTEARFIELLAEHADPRDLETRLLDAERRNLSHYGYGVKGFTLSMIETAIEVTEGRVPAPIIAEILAAGREMLSHPVDLLPHARAAVEALAATHRVILITKGDLLDQERKLAASGLGDLFHGVEIVSEKTPEIYARIFARHADGPERAMMVGNSMKSDVLPILSAGGWGVHIPHGVTWALEMADAPAGHDRFHELPDLRGVPALASALS</sequence>